<reference evidence="2 3" key="1">
    <citation type="submission" date="2020-11" db="EMBL/GenBank/DDBJ databases">
        <authorList>
            <person name="Kim M.K."/>
        </authorList>
    </citation>
    <scope>NUCLEOTIDE SEQUENCE [LARGE SCALE GENOMIC DNA]</scope>
    <source>
        <strain evidence="2 3">BT290</strain>
    </source>
</reference>
<sequence length="779" mass="89848">MEQSFHRRRSLLLRRHGKAFETTEASAEPAAPVRTDATSALPSEEQDKRRPSIGSDEWEQDEDLIAFILDESNAAPPLERKDRPVQIIETDELSDNANLSEDAEGVRHRGQGAQQRAVAALRSFVDRNTKAFSDIRLSSPEEPPRNLPIPRIYTQSFVEDFHLAGLEMVASKIERCDGRARCNSLWCTGCRTRFGAKNLGDMQRHIQKRYGTDEARIRENVLHLTILNELVIPDPEIRTFKQAGRSIDFSASTVKRDHIDILNGLIREQKRQLKVMEGILNRKNLRREYFLDMDRDRSSPRVENFWHDVNCLIALNTDIDTARRMFKGKKRIELPSGNFPRPKDDGTDPLYHESFYRYLSQLQKSQKLSEQEFHKVALALQWIYRDFRTINRTKFPEYLKLKSSVEKVIKRERDKLYYLLRDLPKVSIIGSFEIELIDLFHAFDSADLHPAKAETLRKLAGQKRKRDVRPADRLIDDEMSSAMVKSRLLDNLRTQIHNGEKIDFREYPELRYSVLLHIHAMVDLNGTSRDDFEKWLSGKGRSARRFKPKWPLPRQTMLTSLHENREVGRSITSIGFYPFKSALGFNYNLAENRSADPGFQRESKSFSEEELAILVWLQQSLGFPGIAVRLNAASDYETIEIPKVGRKKTRSAMSVIPAMDQFQRDLHRMLDERGELSAYLENVGAEEHHRDRSSEMDASLDALFQSSPDEGKTSPIEKMEFIDTQQNSDSLGSEEIIIQSIPEVDMEEIDDQDSDEAASYQDLIVDIEPYRDPFASGDQ</sequence>
<organism evidence="2 3">
    <name type="scientific">Microvirga terrestris</name>
    <dbReference type="NCBI Taxonomy" id="2791024"/>
    <lineage>
        <taxon>Bacteria</taxon>
        <taxon>Pseudomonadati</taxon>
        <taxon>Pseudomonadota</taxon>
        <taxon>Alphaproteobacteria</taxon>
        <taxon>Hyphomicrobiales</taxon>
        <taxon>Methylobacteriaceae</taxon>
        <taxon>Microvirga</taxon>
    </lineage>
</organism>
<dbReference type="EMBL" id="JADQDN010000006">
    <property type="protein sequence ID" value="MBF9197150.1"/>
    <property type="molecule type" value="Genomic_DNA"/>
</dbReference>
<dbReference type="RefSeq" id="WP_196264506.1">
    <property type="nucleotide sequence ID" value="NZ_JADQDN010000006.1"/>
</dbReference>
<comment type="caution">
    <text evidence="2">The sequence shown here is derived from an EMBL/GenBank/DDBJ whole genome shotgun (WGS) entry which is preliminary data.</text>
</comment>
<protein>
    <submittedName>
        <fullName evidence="2">Uncharacterized protein</fullName>
    </submittedName>
</protein>
<keyword evidence="3" id="KW-1185">Reference proteome</keyword>
<proteinExistence type="predicted"/>
<evidence type="ECO:0000313" key="3">
    <source>
        <dbReference type="Proteomes" id="UP000611708"/>
    </source>
</evidence>
<evidence type="ECO:0000256" key="1">
    <source>
        <dbReference type="SAM" id="MobiDB-lite"/>
    </source>
</evidence>
<feature type="compositionally biased region" description="Basic residues" evidence="1">
    <location>
        <begin position="1"/>
        <end position="17"/>
    </location>
</feature>
<name>A0ABS0HVH4_9HYPH</name>
<accession>A0ABS0HVH4</accession>
<dbReference type="Proteomes" id="UP000611708">
    <property type="component" value="Unassembled WGS sequence"/>
</dbReference>
<feature type="region of interest" description="Disordered" evidence="1">
    <location>
        <begin position="1"/>
        <end position="56"/>
    </location>
</feature>
<gene>
    <name evidence="2" type="ORF">I2H36_13980</name>
</gene>
<feature type="compositionally biased region" description="Low complexity" evidence="1">
    <location>
        <begin position="20"/>
        <end position="32"/>
    </location>
</feature>
<evidence type="ECO:0000313" key="2">
    <source>
        <dbReference type="EMBL" id="MBF9197150.1"/>
    </source>
</evidence>